<dbReference type="AlphaFoldDB" id="A0A0H2SDE4"/>
<gene>
    <name evidence="2" type="ORF">SCHPADRAFT_825497</name>
</gene>
<dbReference type="Gene3D" id="3.40.30.10">
    <property type="entry name" value="Glutaredoxin"/>
    <property type="match status" value="1"/>
</dbReference>
<feature type="domain" description="GST N-terminal" evidence="1">
    <location>
        <begin position="7"/>
        <end position="98"/>
    </location>
</feature>
<dbReference type="EMBL" id="KQ085936">
    <property type="protein sequence ID" value="KLO14966.1"/>
    <property type="molecule type" value="Genomic_DNA"/>
</dbReference>
<dbReference type="SUPFAM" id="SSF52833">
    <property type="entry name" value="Thioredoxin-like"/>
    <property type="match status" value="1"/>
</dbReference>
<dbReference type="InterPro" id="IPR054416">
    <property type="entry name" value="GST_UstS-like_C"/>
</dbReference>
<organism evidence="2 3">
    <name type="scientific">Schizopora paradoxa</name>
    <dbReference type="NCBI Taxonomy" id="27342"/>
    <lineage>
        <taxon>Eukaryota</taxon>
        <taxon>Fungi</taxon>
        <taxon>Dikarya</taxon>
        <taxon>Basidiomycota</taxon>
        <taxon>Agaricomycotina</taxon>
        <taxon>Agaricomycetes</taxon>
        <taxon>Hymenochaetales</taxon>
        <taxon>Schizoporaceae</taxon>
        <taxon>Schizopora</taxon>
    </lineage>
</organism>
<accession>A0A0H2SDE4</accession>
<dbReference type="SUPFAM" id="SSF47616">
    <property type="entry name" value="GST C-terminal domain-like"/>
    <property type="match status" value="1"/>
</dbReference>
<dbReference type="InterPro" id="IPR036282">
    <property type="entry name" value="Glutathione-S-Trfase_C_sf"/>
</dbReference>
<protein>
    <recommendedName>
        <fullName evidence="1">GST N-terminal domain-containing protein</fullName>
    </recommendedName>
</protein>
<dbReference type="STRING" id="27342.A0A0H2SDE4"/>
<evidence type="ECO:0000313" key="3">
    <source>
        <dbReference type="Proteomes" id="UP000053477"/>
    </source>
</evidence>
<proteinExistence type="predicted"/>
<dbReference type="PROSITE" id="PS50404">
    <property type="entry name" value="GST_NTER"/>
    <property type="match status" value="1"/>
</dbReference>
<evidence type="ECO:0000313" key="2">
    <source>
        <dbReference type="EMBL" id="KLO14966.1"/>
    </source>
</evidence>
<evidence type="ECO:0000259" key="1">
    <source>
        <dbReference type="PROSITE" id="PS50404"/>
    </source>
</evidence>
<dbReference type="InterPro" id="IPR004045">
    <property type="entry name" value="Glutathione_S-Trfase_N"/>
</dbReference>
<dbReference type="Pfam" id="PF22041">
    <property type="entry name" value="GST_C_7"/>
    <property type="match status" value="1"/>
</dbReference>
<dbReference type="Proteomes" id="UP000053477">
    <property type="component" value="Unassembled WGS sequence"/>
</dbReference>
<dbReference type="Pfam" id="PF13409">
    <property type="entry name" value="GST_N_2"/>
    <property type="match status" value="1"/>
</dbReference>
<sequence>MITLYDIPAQVPGKSFSPNTFKARLAIAFKGLTFKTEYIEMPDIEARMKEIGAEPTTTKPDGSPKYTLPVIYDDATGKVVSDSLKIAEYLEVTYPDTPSLFPGGAHAPMHLFSDYFFPTVIKPAFFVFLSNIVFRFTPRGLENMRETREPIFKKTLEEVVPKGEAREAMLAATKAEFSKLAAMYAANGEPKAYFLGDVPSYADLIVVSFLIWIKLGFGEEHSDWKMISEKWDGGRWGKLLKVLEQFDVRT</sequence>
<dbReference type="InterPro" id="IPR036249">
    <property type="entry name" value="Thioredoxin-like_sf"/>
</dbReference>
<dbReference type="Gene3D" id="1.20.1050.10">
    <property type="match status" value="1"/>
</dbReference>
<dbReference type="InParanoid" id="A0A0H2SDE4"/>
<name>A0A0H2SDE4_9AGAM</name>
<reference evidence="2 3" key="1">
    <citation type="submission" date="2015-04" db="EMBL/GenBank/DDBJ databases">
        <title>Complete genome sequence of Schizopora paradoxa KUC8140, a cosmopolitan wood degrader in East Asia.</title>
        <authorList>
            <consortium name="DOE Joint Genome Institute"/>
            <person name="Min B."/>
            <person name="Park H."/>
            <person name="Jang Y."/>
            <person name="Kim J.-J."/>
            <person name="Kim K.H."/>
            <person name="Pangilinan J."/>
            <person name="Lipzen A."/>
            <person name="Riley R."/>
            <person name="Grigoriev I.V."/>
            <person name="Spatafora J.W."/>
            <person name="Choi I.-G."/>
        </authorList>
    </citation>
    <scope>NUCLEOTIDE SEQUENCE [LARGE SCALE GENOMIC DNA]</scope>
    <source>
        <strain evidence="2 3">KUC8140</strain>
    </source>
</reference>
<keyword evidence="3" id="KW-1185">Reference proteome</keyword>
<dbReference type="OrthoDB" id="4951845at2759"/>